<dbReference type="Proteomes" id="UP000009375">
    <property type="component" value="Unassembled WGS sequence"/>
</dbReference>
<evidence type="ECO:0000313" key="2">
    <source>
        <dbReference type="Proteomes" id="UP000009375"/>
    </source>
</evidence>
<dbReference type="EMBL" id="GG730051">
    <property type="protein sequence ID" value="EEZ92698.1"/>
    <property type="molecule type" value="Genomic_DNA"/>
</dbReference>
<gene>
    <name evidence="1" type="ORF">BJBARM4_0689</name>
</gene>
<organism evidence="1 2">
    <name type="scientific">Candidatus Parvarchaeum acidiphilum ARMAN-4</name>
    <dbReference type="NCBI Taxonomy" id="662760"/>
    <lineage>
        <taxon>Archaea</taxon>
        <taxon>Candidatus Parvarchaeota</taxon>
        <taxon>Candidatus Parvarchaeum</taxon>
    </lineage>
</organism>
<sequence>MGYSTVYKTITFIITNAEKIAGNKNFGNMVNIIKMHI</sequence>
<protein>
    <submittedName>
        <fullName evidence="1">Uncharacterized protein</fullName>
    </submittedName>
</protein>
<evidence type="ECO:0000313" key="1">
    <source>
        <dbReference type="EMBL" id="EEZ92698.1"/>
    </source>
</evidence>
<proteinExistence type="predicted"/>
<name>D2EG06_PARA4</name>
<accession>D2EG06</accession>
<dbReference type="AlphaFoldDB" id="D2EG06"/>
<reference evidence="1 2" key="1">
    <citation type="journal article" date="2010" name="Proc. Natl. Acad. Sci. U.S.A.">
        <title>Enigmatic, ultrasmall, uncultivated Archaea.</title>
        <authorList>
            <person name="Baker B.J."/>
            <person name="Comolli L.R."/>
            <person name="Dick G.J."/>
            <person name="Hauser L.J."/>
            <person name="Hyatt D."/>
            <person name="Dill B.D."/>
            <person name="Land M.L."/>
            <person name="Verberkmoes N.C."/>
            <person name="Hettich R.L."/>
            <person name="Banfield J.F."/>
        </authorList>
    </citation>
    <scope>NUCLEOTIDE SEQUENCE [LARGE SCALE GENOMIC DNA]</scope>
</reference>